<dbReference type="PROSITE" id="PS51257">
    <property type="entry name" value="PROKAR_LIPOPROTEIN"/>
    <property type="match status" value="1"/>
</dbReference>
<evidence type="ECO:0000256" key="1">
    <source>
        <dbReference type="ARBA" id="ARBA00010996"/>
    </source>
</evidence>
<dbReference type="RefSeq" id="WP_244022065.1">
    <property type="nucleotide sequence ID" value="NZ_JALHLF010000063.1"/>
</dbReference>
<comment type="similarity">
    <text evidence="1">Belongs to the SCO1/2 family.</text>
</comment>
<dbReference type="PROSITE" id="PS51318">
    <property type="entry name" value="TAT"/>
    <property type="match status" value="1"/>
</dbReference>
<dbReference type="PANTHER" id="PTHR12151:SF25">
    <property type="entry name" value="LINALOOL DEHYDRATASE_ISOMERASE DOMAIN-CONTAINING PROTEIN"/>
    <property type="match status" value="1"/>
</dbReference>
<evidence type="ECO:0000313" key="6">
    <source>
        <dbReference type="Proteomes" id="UP001162881"/>
    </source>
</evidence>
<evidence type="ECO:0000259" key="4">
    <source>
        <dbReference type="PROSITE" id="PS51352"/>
    </source>
</evidence>
<dbReference type="InterPro" id="IPR013766">
    <property type="entry name" value="Thioredoxin_domain"/>
</dbReference>
<dbReference type="InterPro" id="IPR003782">
    <property type="entry name" value="SCO1/SenC"/>
</dbReference>
<dbReference type="PANTHER" id="PTHR12151">
    <property type="entry name" value="ELECTRON TRANSPORT PROTIN SCO1/SENC FAMILY MEMBER"/>
    <property type="match status" value="1"/>
</dbReference>
<protein>
    <submittedName>
        <fullName evidence="5">SCO family protein</fullName>
    </submittedName>
</protein>
<dbReference type="SUPFAM" id="SSF52833">
    <property type="entry name" value="Thioredoxin-like"/>
    <property type="match status" value="1"/>
</dbReference>
<dbReference type="EMBL" id="JALHLF010000063">
    <property type="protein sequence ID" value="MCJ2183858.1"/>
    <property type="molecule type" value="Genomic_DNA"/>
</dbReference>
<dbReference type="InterPro" id="IPR006311">
    <property type="entry name" value="TAT_signal"/>
</dbReference>
<feature type="chain" id="PRO_5045091105" evidence="3">
    <location>
        <begin position="28"/>
        <end position="210"/>
    </location>
</feature>
<evidence type="ECO:0000256" key="2">
    <source>
        <dbReference type="ARBA" id="ARBA00023008"/>
    </source>
</evidence>
<keyword evidence="6" id="KW-1185">Reference proteome</keyword>
<feature type="signal peptide" evidence="3">
    <location>
        <begin position="1"/>
        <end position="27"/>
    </location>
</feature>
<proteinExistence type="inferred from homology"/>
<keyword evidence="2" id="KW-0186">Copper</keyword>
<dbReference type="Proteomes" id="UP001162881">
    <property type="component" value="Unassembled WGS sequence"/>
</dbReference>
<dbReference type="PROSITE" id="PS51352">
    <property type="entry name" value="THIOREDOXIN_2"/>
    <property type="match status" value="1"/>
</dbReference>
<dbReference type="InterPro" id="IPR036249">
    <property type="entry name" value="Thioredoxin-like_sf"/>
</dbReference>
<sequence>MTHLRFPTARRLPRRLFIAASLGLALAACQPTEPAHAPIDGVDITGADIGGPFTLVDKTGKTVRWQDFRGKWVMLYFGYTFCPDACPVDVQVMMKAYDQFAKSNPAAAAKIQPVFISIDPARDTPAVVGEWTAAFSPRLMGLTGSEKQTNLAADAFAVIHSKGEATPGGGYLMNHSRFVYLMDPKGKPVDMLPVDKGADAVAGDLAKLVS</sequence>
<dbReference type="CDD" id="cd02968">
    <property type="entry name" value="SCO"/>
    <property type="match status" value="1"/>
</dbReference>
<evidence type="ECO:0000313" key="5">
    <source>
        <dbReference type="EMBL" id="MCJ2183858.1"/>
    </source>
</evidence>
<accession>A0ABT0BG73</accession>
<dbReference type="Pfam" id="PF02630">
    <property type="entry name" value="SCO1-SenC"/>
    <property type="match status" value="1"/>
</dbReference>
<feature type="domain" description="Thioredoxin" evidence="4">
    <location>
        <begin position="44"/>
        <end position="210"/>
    </location>
</feature>
<gene>
    <name evidence="5" type="ORF">MTR62_14310</name>
</gene>
<keyword evidence="3" id="KW-0732">Signal</keyword>
<evidence type="ECO:0000256" key="3">
    <source>
        <dbReference type="SAM" id="SignalP"/>
    </source>
</evidence>
<organism evidence="5 6">
    <name type="scientific">Novosphingobium organovorum</name>
    <dbReference type="NCBI Taxonomy" id="2930092"/>
    <lineage>
        <taxon>Bacteria</taxon>
        <taxon>Pseudomonadati</taxon>
        <taxon>Pseudomonadota</taxon>
        <taxon>Alphaproteobacteria</taxon>
        <taxon>Sphingomonadales</taxon>
        <taxon>Sphingomonadaceae</taxon>
        <taxon>Novosphingobium</taxon>
    </lineage>
</organism>
<comment type="caution">
    <text evidence="5">The sequence shown here is derived from an EMBL/GenBank/DDBJ whole genome shotgun (WGS) entry which is preliminary data.</text>
</comment>
<reference evidence="5" key="1">
    <citation type="submission" date="2022-03" db="EMBL/GenBank/DDBJ databases">
        <title>Identification of a novel bacterium isolated from mangrove sediments.</title>
        <authorList>
            <person name="Pan X."/>
        </authorList>
    </citation>
    <scope>NUCLEOTIDE SEQUENCE</scope>
    <source>
        <strain evidence="5">B1949</strain>
    </source>
</reference>
<name>A0ABT0BG73_9SPHN</name>
<dbReference type="Gene3D" id="3.40.30.10">
    <property type="entry name" value="Glutaredoxin"/>
    <property type="match status" value="1"/>
</dbReference>